<feature type="compositionally biased region" description="Basic and acidic residues" evidence="5">
    <location>
        <begin position="1017"/>
        <end position="1026"/>
    </location>
</feature>
<feature type="compositionally biased region" description="Basic and acidic residues" evidence="5">
    <location>
        <begin position="473"/>
        <end position="483"/>
    </location>
</feature>
<name>A0A4P9X881_9FUNG</name>
<feature type="region of interest" description="Disordered" evidence="5">
    <location>
        <begin position="43"/>
        <end position="337"/>
    </location>
</feature>
<dbReference type="PANTHER" id="PTHR11042">
    <property type="entry name" value="EUKARYOTIC TRANSLATION INITIATION FACTOR 2-ALPHA KINASE EIF2-ALPHA KINASE -RELATED"/>
    <property type="match status" value="1"/>
</dbReference>
<dbReference type="STRING" id="1555241.A0A4P9X881"/>
<feature type="compositionally biased region" description="Basic and acidic residues" evidence="5">
    <location>
        <begin position="1143"/>
        <end position="1152"/>
    </location>
</feature>
<feature type="region of interest" description="Disordered" evidence="5">
    <location>
        <begin position="937"/>
        <end position="1029"/>
    </location>
</feature>
<feature type="compositionally biased region" description="Pro residues" evidence="5">
    <location>
        <begin position="437"/>
        <end position="446"/>
    </location>
</feature>
<dbReference type="InterPro" id="IPR050339">
    <property type="entry name" value="CC_SR_Kinase"/>
</dbReference>
<keyword evidence="1" id="KW-0808">Transferase</keyword>
<dbReference type="PANTHER" id="PTHR11042:SF136">
    <property type="entry name" value="EIF-2-ALPHA KINASE GCN2"/>
    <property type="match status" value="1"/>
</dbReference>
<feature type="compositionally biased region" description="Basic residues" evidence="5">
    <location>
        <begin position="145"/>
        <end position="154"/>
    </location>
</feature>
<feature type="compositionally biased region" description="Basic and acidic residues" evidence="5">
    <location>
        <begin position="752"/>
        <end position="769"/>
    </location>
</feature>
<dbReference type="EMBL" id="ML014170">
    <property type="protein sequence ID" value="RKP01484.1"/>
    <property type="molecule type" value="Genomic_DNA"/>
</dbReference>
<feature type="compositionally biased region" description="Low complexity" evidence="5">
    <location>
        <begin position="47"/>
        <end position="56"/>
    </location>
</feature>
<keyword evidence="2" id="KW-0547">Nucleotide-binding</keyword>
<feature type="compositionally biased region" description="Basic residues" evidence="5">
    <location>
        <begin position="213"/>
        <end position="222"/>
    </location>
</feature>
<feature type="compositionally biased region" description="Polar residues" evidence="5">
    <location>
        <begin position="1218"/>
        <end position="1230"/>
    </location>
</feature>
<sequence>MDVLFAFDSSPDAAAPPELAEAGDAALASGIVAPVSFPAATRAGLASLSSSSSSSSDSDDDETRHALARRRRGRNHRHDGPRPASALLGTPSAAAAVPPEAAHVSVPGPTAAIAIRPSPSPAVGAPHHPPARPSQIGTPGDRVRRPPVRGRRPRLAPGASSSSSSSSSSSASSSASSSSSSSASASSSSSGASDTSDSDAPTSAQALCQKQDPRRRRGRRTAARPSADSNAGADPPDAVATPAPDVRGSFFAAPSSSSSASSSDSDSSSGSSSDSNDSGARAIRGLGLGLGLGVGIPRPQRRGDGAGIRSEPSSDRDIGTTPRHRPPLRTHSSISTRRRADMGLDDLIVDPSLVKLFDRDLKTGHRRRAPTGADGATAASAPTIHAVVAAPSPSPSLSLSQPMAAHGSVGPLQALATGGLNASSPPVSRDASRSPPTTMPRPPPQRHPSTSTAASATGIGIGIGTRLDALSPDPERETSREKQSHLLLTSLIQDLCGSALSPAGTASSDEAGEDGLGTPVRAARSLASALCSQLAALGILDVDAFLRDAAASAASLSDSCASPILMRVLQAMQGAASASLGDDHHHHHHHHDAGRTASPALASSAGDVCVPEHPARAAGTAAAHGATQPVPMPSVTVSPPLGALLYPSPPSTVALSQPAHPLPTYASEFASPASLVYAGASPAPVYSRYLQEFEDLGLLGRGGFGRVAKARNRLDGVLYAIKTVSLTPANSAAARQRRRQSLAYPAPPRPSLAEHEPHGGHEAAQHHDAVAAAAAAVAESLPRPPLARHRRRSESHGMGGGHLGGHLPFMSALPPLFPFPVDPHGPTASTTSATTAATTPGRSPRTRVVSMDTWHMPHMGMDPFARFGHAHGAAWPGSVAMPPSKQEMQRHARLQVLLREVKIQARLQHPNVVRYHSAWFEYDDGTLGQSSWFGSGGSAGNRAAGGSGAAEAKAANGHADAGRDGHGGAMSHGGDSHFSEEDEEDEEDEDEEDEDEEDEDDDSETFLSSSEMSSDELPDHGPHGRGADGVAARAPFAAVSAPGESAFSARRPKGLLNDLFFSHPAGSPSGGFASAEDMVDTSGSHLSDSIVFGHMTASIHSSDAAALSRDDLHGDDGDDRSGDDDPNGGGADPSADDACAESVVDHGSDADGHVVSPTIHRRGSLPWLAAASKPFMERIDVVSLKTAEDDGSDSDPGVRRGRPIAIAEPRASDAPMRLSQSHPWSSAART</sequence>
<organism evidence="6 7">
    <name type="scientific">Caulochytrium protostelioides</name>
    <dbReference type="NCBI Taxonomy" id="1555241"/>
    <lineage>
        <taxon>Eukaryota</taxon>
        <taxon>Fungi</taxon>
        <taxon>Fungi incertae sedis</taxon>
        <taxon>Chytridiomycota</taxon>
        <taxon>Chytridiomycota incertae sedis</taxon>
        <taxon>Chytridiomycetes</taxon>
        <taxon>Caulochytriales</taxon>
        <taxon>Caulochytriaceae</taxon>
        <taxon>Caulochytrium</taxon>
    </lineage>
</organism>
<feature type="compositionally biased region" description="Basic residues" evidence="5">
    <location>
        <begin position="66"/>
        <end position="79"/>
    </location>
</feature>
<feature type="region of interest" description="Disordered" evidence="5">
    <location>
        <begin position="1103"/>
        <end position="1167"/>
    </location>
</feature>
<dbReference type="AlphaFoldDB" id="A0A4P9X881"/>
<feature type="compositionally biased region" description="Low complexity" evidence="5">
    <location>
        <begin position="91"/>
        <end position="117"/>
    </location>
</feature>
<feature type="compositionally biased region" description="Low complexity" evidence="5">
    <location>
        <begin position="447"/>
        <end position="458"/>
    </location>
</feature>
<feature type="region of interest" description="Disordered" evidence="5">
    <location>
        <begin position="1185"/>
        <end position="1230"/>
    </location>
</feature>
<feature type="region of interest" description="Disordered" evidence="5">
    <location>
        <begin position="1063"/>
        <end position="1084"/>
    </location>
</feature>
<evidence type="ECO:0000256" key="5">
    <source>
        <dbReference type="SAM" id="MobiDB-lite"/>
    </source>
</evidence>
<dbReference type="GO" id="GO:0005634">
    <property type="term" value="C:nucleus"/>
    <property type="evidence" value="ECO:0007669"/>
    <property type="project" value="TreeGrafter"/>
</dbReference>
<feature type="compositionally biased region" description="Low complexity" evidence="5">
    <location>
        <begin position="233"/>
        <end position="246"/>
    </location>
</feature>
<feature type="compositionally biased region" description="Acidic residues" evidence="5">
    <location>
        <begin position="1116"/>
        <end position="1126"/>
    </location>
</feature>
<evidence type="ECO:0008006" key="8">
    <source>
        <dbReference type="Google" id="ProtNLM"/>
    </source>
</evidence>
<feature type="compositionally biased region" description="Gly residues" evidence="5">
    <location>
        <begin position="937"/>
        <end position="948"/>
    </location>
</feature>
<evidence type="ECO:0000313" key="7">
    <source>
        <dbReference type="Proteomes" id="UP000274922"/>
    </source>
</evidence>
<dbReference type="Proteomes" id="UP000274922">
    <property type="component" value="Unassembled WGS sequence"/>
</dbReference>
<evidence type="ECO:0000256" key="2">
    <source>
        <dbReference type="ARBA" id="ARBA00022741"/>
    </source>
</evidence>
<dbReference type="SUPFAM" id="SSF56112">
    <property type="entry name" value="Protein kinase-like (PK-like)"/>
    <property type="match status" value="1"/>
</dbReference>
<evidence type="ECO:0000313" key="6">
    <source>
        <dbReference type="EMBL" id="RKP01484.1"/>
    </source>
</evidence>
<keyword evidence="7" id="KW-1185">Reference proteome</keyword>
<dbReference type="OrthoDB" id="1405469at2759"/>
<feature type="compositionally biased region" description="Acidic residues" evidence="5">
    <location>
        <begin position="980"/>
        <end position="1004"/>
    </location>
</feature>
<keyword evidence="3" id="KW-0418">Kinase</keyword>
<keyword evidence="4" id="KW-0067">ATP-binding</keyword>
<feature type="region of interest" description="Disordered" evidence="5">
    <location>
        <begin position="729"/>
        <end position="805"/>
    </location>
</feature>
<dbReference type="GO" id="GO:0005829">
    <property type="term" value="C:cytosol"/>
    <property type="evidence" value="ECO:0007669"/>
    <property type="project" value="TreeGrafter"/>
</dbReference>
<dbReference type="GO" id="GO:0004694">
    <property type="term" value="F:eukaryotic translation initiation factor 2alpha kinase activity"/>
    <property type="evidence" value="ECO:0007669"/>
    <property type="project" value="TreeGrafter"/>
</dbReference>
<gene>
    <name evidence="6" type="ORF">CXG81DRAFT_18708</name>
</gene>
<dbReference type="GO" id="GO:0005524">
    <property type="term" value="F:ATP binding"/>
    <property type="evidence" value="ECO:0007669"/>
    <property type="project" value="UniProtKB-KW"/>
</dbReference>
<feature type="region of interest" description="Disordered" evidence="5">
    <location>
        <begin position="414"/>
        <end position="458"/>
    </location>
</feature>
<feature type="region of interest" description="Disordered" evidence="5">
    <location>
        <begin position="577"/>
        <end position="606"/>
    </location>
</feature>
<accession>A0A4P9X881</accession>
<feature type="compositionally biased region" description="Low complexity" evidence="5">
    <location>
        <begin position="949"/>
        <end position="959"/>
    </location>
</feature>
<evidence type="ECO:0000256" key="3">
    <source>
        <dbReference type="ARBA" id="ARBA00022777"/>
    </source>
</evidence>
<reference evidence="7" key="1">
    <citation type="journal article" date="2018" name="Nat. Microbiol.">
        <title>Leveraging single-cell genomics to expand the fungal tree of life.</title>
        <authorList>
            <person name="Ahrendt S.R."/>
            <person name="Quandt C.A."/>
            <person name="Ciobanu D."/>
            <person name="Clum A."/>
            <person name="Salamov A."/>
            <person name="Andreopoulos B."/>
            <person name="Cheng J.F."/>
            <person name="Woyke T."/>
            <person name="Pelin A."/>
            <person name="Henrissat B."/>
            <person name="Reynolds N.K."/>
            <person name="Benny G.L."/>
            <person name="Smith M.E."/>
            <person name="James T.Y."/>
            <person name="Grigoriev I.V."/>
        </authorList>
    </citation>
    <scope>NUCLEOTIDE SEQUENCE [LARGE SCALE GENOMIC DNA]</scope>
    <source>
        <strain evidence="7">ATCC 52028</strain>
    </source>
</reference>
<dbReference type="InterPro" id="IPR011009">
    <property type="entry name" value="Kinase-like_dom_sf"/>
</dbReference>
<protein>
    <recommendedName>
        <fullName evidence="8">Protein kinase domain-containing protein</fullName>
    </recommendedName>
</protein>
<feature type="compositionally biased region" description="Low complexity" evidence="5">
    <location>
        <begin position="255"/>
        <end position="278"/>
    </location>
</feature>
<feature type="region of interest" description="Disordered" evidence="5">
    <location>
        <begin position="825"/>
        <end position="845"/>
    </location>
</feature>
<proteinExistence type="predicted"/>
<feature type="region of interest" description="Disordered" evidence="5">
    <location>
        <begin position="464"/>
        <end position="483"/>
    </location>
</feature>
<evidence type="ECO:0000256" key="4">
    <source>
        <dbReference type="ARBA" id="ARBA00022840"/>
    </source>
</evidence>
<feature type="compositionally biased region" description="Low complexity" evidence="5">
    <location>
        <begin position="156"/>
        <end position="204"/>
    </location>
</feature>
<evidence type="ECO:0000256" key="1">
    <source>
        <dbReference type="ARBA" id="ARBA00022679"/>
    </source>
</evidence>
<dbReference type="Gene3D" id="3.30.200.20">
    <property type="entry name" value="Phosphorylase Kinase, domain 1"/>
    <property type="match status" value="2"/>
</dbReference>